<evidence type="ECO:0000256" key="1">
    <source>
        <dbReference type="ARBA" id="ARBA00022723"/>
    </source>
</evidence>
<dbReference type="NCBIfam" id="TIGR01480">
    <property type="entry name" value="copper_res_A"/>
    <property type="match status" value="1"/>
</dbReference>
<dbReference type="InterPro" id="IPR008972">
    <property type="entry name" value="Cupredoxin"/>
</dbReference>
<keyword evidence="3" id="KW-0186">Copper</keyword>
<dbReference type="PROSITE" id="PS51318">
    <property type="entry name" value="TAT"/>
    <property type="match status" value="1"/>
</dbReference>
<dbReference type="InterPro" id="IPR011707">
    <property type="entry name" value="Cu-oxidase-like_N"/>
</dbReference>
<dbReference type="GO" id="GO:0005507">
    <property type="term" value="F:copper ion binding"/>
    <property type="evidence" value="ECO:0007669"/>
    <property type="project" value="InterPro"/>
</dbReference>
<dbReference type="Pfam" id="PF07732">
    <property type="entry name" value="Cu-oxidase_3"/>
    <property type="match status" value="1"/>
</dbReference>
<dbReference type="GO" id="GO:0016491">
    <property type="term" value="F:oxidoreductase activity"/>
    <property type="evidence" value="ECO:0007669"/>
    <property type="project" value="UniProtKB-KW"/>
</dbReference>
<evidence type="ECO:0000259" key="5">
    <source>
        <dbReference type="Pfam" id="PF00394"/>
    </source>
</evidence>
<sequence>MLDVDRRKLLTSSLSVGGVAGLSMAMPAWARGTSGGTLARKGSDVLSGEYIKMLVTNTHFNVDGRTGKTVSVNGTLPGPLIRLKEGQKFVADIVNRTDEDTSVHWHGLLLPFEMDGVPGVTFPGIKSGETWRAEFPIRQAGTYWWHAHSLQEALGHYGPIIIDPEGPDPIAYDREYVIVLSDWSPMDPHTIIKKLKQQGDYFNYQRNTLTGLLSGKDMSLDDKLMWGNMRMSPNDLSDVTGSTYTYLINGHGPGENWTGLFKRGERVRLRFVNAAAMSIFNIRIPGLPMTVVQADGQNVKPVAVDEFQISVAETYDVIITPEEDRAFGLVAEAIDRSGMAFGTLAPRAGMTAPKPELRKRVLLTMKDMGMDHGAPAGSSTGTTGHEGHDMSGGNGNNTASDGGMDHSKMDMGAATKIDHGDMAMGDGEMNMNMRDKSLVGPDVKVGVGNASIAPMPFDGMASRPLGLRDEKHRVLVYTDLVSLVPNENRRPTRMKEIHLTANMERYMWSFDGKNYSSVTDKPIRFAYNERVRV</sequence>
<evidence type="ECO:0000313" key="7">
    <source>
        <dbReference type="EMBL" id="VAV88121.1"/>
    </source>
</evidence>
<dbReference type="AlphaFoldDB" id="A0A3B0R7N2"/>
<dbReference type="Gene3D" id="2.60.40.420">
    <property type="entry name" value="Cupredoxins - blue copper proteins"/>
    <property type="match status" value="2"/>
</dbReference>
<keyword evidence="1" id="KW-0479">Metal-binding</keyword>
<dbReference type="GO" id="GO:0042597">
    <property type="term" value="C:periplasmic space"/>
    <property type="evidence" value="ECO:0007669"/>
    <property type="project" value="InterPro"/>
</dbReference>
<name>A0A3B0R7N2_9ZZZZ</name>
<evidence type="ECO:0000256" key="4">
    <source>
        <dbReference type="SAM" id="MobiDB-lite"/>
    </source>
</evidence>
<accession>A0A3B0R7N2</accession>
<dbReference type="CDD" id="cd13874">
    <property type="entry name" value="CuRO_2_CopA"/>
    <property type="match status" value="1"/>
</dbReference>
<proteinExistence type="predicted"/>
<dbReference type="InterPro" id="IPR034282">
    <property type="entry name" value="CuRO_2_CopA"/>
</dbReference>
<feature type="region of interest" description="Disordered" evidence="4">
    <location>
        <begin position="372"/>
        <end position="403"/>
    </location>
</feature>
<dbReference type="PANTHER" id="PTHR11709">
    <property type="entry name" value="MULTI-COPPER OXIDASE"/>
    <property type="match status" value="1"/>
</dbReference>
<dbReference type="EMBL" id="UOEF01000035">
    <property type="protein sequence ID" value="VAV88121.1"/>
    <property type="molecule type" value="Genomic_DNA"/>
</dbReference>
<reference evidence="7" key="1">
    <citation type="submission" date="2018-06" db="EMBL/GenBank/DDBJ databases">
        <authorList>
            <person name="Zhirakovskaya E."/>
        </authorList>
    </citation>
    <scope>NUCLEOTIDE SEQUENCE</scope>
</reference>
<gene>
    <name evidence="7" type="ORF">MNBD_ALPHA04-1310</name>
</gene>
<dbReference type="PANTHER" id="PTHR11709:SF394">
    <property type="entry name" value="FI03373P-RELATED"/>
    <property type="match status" value="1"/>
</dbReference>
<protein>
    <submittedName>
        <fullName evidence="7">Multicopper oxidase</fullName>
    </submittedName>
</protein>
<dbReference type="InterPro" id="IPR001117">
    <property type="entry name" value="Cu-oxidase_2nd"/>
</dbReference>
<evidence type="ECO:0000256" key="2">
    <source>
        <dbReference type="ARBA" id="ARBA00023002"/>
    </source>
</evidence>
<dbReference type="InterPro" id="IPR045087">
    <property type="entry name" value="Cu-oxidase_fam"/>
</dbReference>
<dbReference type="SUPFAM" id="SSF49503">
    <property type="entry name" value="Cupredoxins"/>
    <property type="match status" value="3"/>
</dbReference>
<feature type="domain" description="Plastocyanin-like" evidence="5">
    <location>
        <begin position="175"/>
        <end position="332"/>
    </location>
</feature>
<feature type="domain" description="Plastocyanin-like" evidence="6">
    <location>
        <begin position="55"/>
        <end position="165"/>
    </location>
</feature>
<dbReference type="InterPro" id="IPR006311">
    <property type="entry name" value="TAT_signal"/>
</dbReference>
<organism evidence="7">
    <name type="scientific">hydrothermal vent metagenome</name>
    <dbReference type="NCBI Taxonomy" id="652676"/>
    <lineage>
        <taxon>unclassified sequences</taxon>
        <taxon>metagenomes</taxon>
        <taxon>ecological metagenomes</taxon>
    </lineage>
</organism>
<evidence type="ECO:0000259" key="6">
    <source>
        <dbReference type="Pfam" id="PF07732"/>
    </source>
</evidence>
<dbReference type="InterPro" id="IPR006376">
    <property type="entry name" value="Cu-R_CopA"/>
</dbReference>
<keyword evidence="2" id="KW-0560">Oxidoreductase</keyword>
<dbReference type="Pfam" id="PF00394">
    <property type="entry name" value="Cu-oxidase"/>
    <property type="match status" value="1"/>
</dbReference>
<evidence type="ECO:0000256" key="3">
    <source>
        <dbReference type="ARBA" id="ARBA00023008"/>
    </source>
</evidence>